<keyword evidence="3" id="KW-1185">Reference proteome</keyword>
<dbReference type="Pfam" id="PF19650">
    <property type="entry name" value="DUF6153"/>
    <property type="match status" value="1"/>
</dbReference>
<reference evidence="3" key="1">
    <citation type="submission" date="2016-10" db="EMBL/GenBank/DDBJ databases">
        <authorList>
            <person name="Varghese N."/>
            <person name="Submissions S."/>
        </authorList>
    </citation>
    <scope>NUCLEOTIDE SEQUENCE [LARGE SCALE GENOMIC DNA]</scope>
    <source>
        <strain evidence="3">DSM 21368</strain>
    </source>
</reference>
<proteinExistence type="predicted"/>
<dbReference type="EMBL" id="FNTX01000001">
    <property type="protein sequence ID" value="SEE24201.1"/>
    <property type="molecule type" value="Genomic_DNA"/>
</dbReference>
<keyword evidence="1" id="KW-1133">Transmembrane helix</keyword>
<feature type="transmembrane region" description="Helical" evidence="1">
    <location>
        <begin position="58"/>
        <end position="77"/>
    </location>
</feature>
<dbReference type="STRING" id="648782.SAMN04488554_1886"/>
<gene>
    <name evidence="2" type="ORF">SAMN04488554_1886</name>
</gene>
<accession>A0A1H5H965</accession>
<name>A0A1H5H965_9MICO</name>
<keyword evidence="1" id="KW-0812">Transmembrane</keyword>
<dbReference type="InterPro" id="IPR046151">
    <property type="entry name" value="DUF6153"/>
</dbReference>
<dbReference type="Proteomes" id="UP000199220">
    <property type="component" value="Unassembled WGS sequence"/>
</dbReference>
<evidence type="ECO:0000313" key="3">
    <source>
        <dbReference type="Proteomes" id="UP000199220"/>
    </source>
</evidence>
<feature type="transmembrane region" description="Helical" evidence="1">
    <location>
        <begin position="133"/>
        <end position="152"/>
    </location>
</feature>
<evidence type="ECO:0000313" key="2">
    <source>
        <dbReference type="EMBL" id="SEE24201.1"/>
    </source>
</evidence>
<evidence type="ECO:0000256" key="1">
    <source>
        <dbReference type="SAM" id="Phobius"/>
    </source>
</evidence>
<organism evidence="2 3">
    <name type="scientific">Ruania alba</name>
    <dbReference type="NCBI Taxonomy" id="648782"/>
    <lineage>
        <taxon>Bacteria</taxon>
        <taxon>Bacillati</taxon>
        <taxon>Actinomycetota</taxon>
        <taxon>Actinomycetes</taxon>
        <taxon>Micrococcales</taxon>
        <taxon>Ruaniaceae</taxon>
        <taxon>Ruania</taxon>
    </lineage>
</organism>
<sequence>MPPVGLSVMVSGLTRHNLLAAHAVHSATLGTRKGSPCAQQWRRYHRSMANLAAGTRRIVRTALILLAACVLFGLLAMHTLGLHGLGQHADTTTQAVPHLSAAAHDEGAPQHHSSAPLGAQSPAPTCDDCAESLAGAALGCVLALVLVALALLRPRVLHRWLCTLERSVQSTWSSAVGICPRPPSLSVLCISRT</sequence>
<dbReference type="AlphaFoldDB" id="A0A1H5H965"/>
<protein>
    <submittedName>
        <fullName evidence="2">Uncharacterized protein</fullName>
    </submittedName>
</protein>
<keyword evidence="1" id="KW-0472">Membrane</keyword>